<gene>
    <name evidence="1" type="ORF">Thi970DRAFT_03797</name>
</gene>
<protein>
    <submittedName>
        <fullName evidence="1">Uncharacterized protein</fullName>
    </submittedName>
</protein>
<reference evidence="1 2" key="2">
    <citation type="submission" date="2011-11" db="EMBL/GenBank/DDBJ databases">
        <authorList>
            <consortium name="US DOE Joint Genome Institute"/>
            <person name="Lucas S."/>
            <person name="Han J."/>
            <person name="Lapidus A."/>
            <person name="Cheng J.-F."/>
            <person name="Goodwin L."/>
            <person name="Pitluck S."/>
            <person name="Peters L."/>
            <person name="Ovchinnikova G."/>
            <person name="Zhang X."/>
            <person name="Detter J.C."/>
            <person name="Han C."/>
            <person name="Tapia R."/>
            <person name="Land M."/>
            <person name="Hauser L."/>
            <person name="Kyrpides N."/>
            <person name="Ivanova N."/>
            <person name="Pagani I."/>
            <person name="Vogl K."/>
            <person name="Liu Z."/>
            <person name="Overmann J."/>
            <person name="Frigaard N.-U."/>
            <person name="Bryant D."/>
            <person name="Woyke T."/>
        </authorList>
    </citation>
    <scope>NUCLEOTIDE SEQUENCE [LARGE SCALE GENOMIC DNA]</scope>
    <source>
        <strain evidence="1 2">970</strain>
    </source>
</reference>
<name>H8Z4B8_9GAMM</name>
<reference evidence="2" key="1">
    <citation type="submission" date="2011-06" db="EMBL/GenBank/DDBJ databases">
        <authorList>
            <consortium name="US DOE Joint Genome Institute (JGI-PGF)"/>
            <person name="Lucas S."/>
            <person name="Han J."/>
            <person name="Lapidus A."/>
            <person name="Cheng J.-F."/>
            <person name="Goodwin L."/>
            <person name="Pitluck S."/>
            <person name="Peters L."/>
            <person name="Land M.L."/>
            <person name="Hauser L."/>
            <person name="Vogl K."/>
            <person name="Liu Z."/>
            <person name="Overmann J."/>
            <person name="Frigaard N.-U."/>
            <person name="Bryant D.A."/>
            <person name="Woyke T.J."/>
        </authorList>
    </citation>
    <scope>NUCLEOTIDE SEQUENCE [LARGE SCALE GENOMIC DNA]</scope>
    <source>
        <strain evidence="2">970</strain>
    </source>
</reference>
<keyword evidence="2" id="KW-1185">Reference proteome</keyword>
<evidence type="ECO:0000313" key="1">
    <source>
        <dbReference type="EMBL" id="EIC20175.1"/>
    </source>
</evidence>
<dbReference type="STRING" id="631362.Thi970DRAFT_03797"/>
<dbReference type="Proteomes" id="UP000002964">
    <property type="component" value="Unassembled WGS sequence"/>
</dbReference>
<dbReference type="HOGENOM" id="CLU_2940404_0_0_6"/>
<proteinExistence type="predicted"/>
<organism evidence="1 2">
    <name type="scientific">Thiorhodovibrio frisius</name>
    <dbReference type="NCBI Taxonomy" id="631362"/>
    <lineage>
        <taxon>Bacteria</taxon>
        <taxon>Pseudomonadati</taxon>
        <taxon>Pseudomonadota</taxon>
        <taxon>Gammaproteobacteria</taxon>
        <taxon>Chromatiales</taxon>
        <taxon>Chromatiaceae</taxon>
        <taxon>Thiorhodovibrio</taxon>
    </lineage>
</organism>
<dbReference type="EMBL" id="JH603170">
    <property type="protein sequence ID" value="EIC20175.1"/>
    <property type="molecule type" value="Genomic_DNA"/>
</dbReference>
<evidence type="ECO:0000313" key="2">
    <source>
        <dbReference type="Proteomes" id="UP000002964"/>
    </source>
</evidence>
<accession>H8Z4B8</accession>
<dbReference type="AlphaFoldDB" id="H8Z4B8"/>
<sequence>MLVMLCYFNYSPEPLIHQQARCQRSLDSSLSHQNGRPANSSNETNVKVSTVAPALAYLRC</sequence>